<dbReference type="PANTHER" id="PTHR46630:SF1">
    <property type="entry name" value="TETRATRICOPEPTIDE REPEAT PROTEIN 29"/>
    <property type="match status" value="1"/>
</dbReference>
<keyword evidence="2" id="KW-0963">Cytoplasm</keyword>
<proteinExistence type="predicted"/>
<accession>A0AAD2DCM1</accession>
<keyword evidence="4 6" id="KW-0802">TPR repeat</keyword>
<dbReference type="GO" id="GO:0005929">
    <property type="term" value="C:cilium"/>
    <property type="evidence" value="ECO:0007669"/>
    <property type="project" value="TreeGrafter"/>
</dbReference>
<evidence type="ECO:0000256" key="6">
    <source>
        <dbReference type="PROSITE-ProRule" id="PRU00339"/>
    </source>
</evidence>
<comment type="subcellular location">
    <subcellularLocation>
        <location evidence="1">Cytoplasm</location>
    </subcellularLocation>
</comment>
<protein>
    <recommendedName>
        <fullName evidence="5">Tetratricopeptide repeat protein 29</fullName>
    </recommendedName>
</protein>
<gene>
    <name evidence="7" type="ORF">ECRASSUSDP1_LOCUS29044</name>
</gene>
<evidence type="ECO:0000313" key="7">
    <source>
        <dbReference type="EMBL" id="CAI2387411.1"/>
    </source>
</evidence>
<evidence type="ECO:0000256" key="4">
    <source>
        <dbReference type="ARBA" id="ARBA00022803"/>
    </source>
</evidence>
<dbReference type="EMBL" id="CAMPGE010029920">
    <property type="protein sequence ID" value="CAI2387411.1"/>
    <property type="molecule type" value="Genomic_DNA"/>
</dbReference>
<evidence type="ECO:0000313" key="8">
    <source>
        <dbReference type="Proteomes" id="UP001295684"/>
    </source>
</evidence>
<dbReference type="GO" id="GO:0005737">
    <property type="term" value="C:cytoplasm"/>
    <property type="evidence" value="ECO:0007669"/>
    <property type="project" value="UniProtKB-SubCell"/>
</dbReference>
<keyword evidence="3" id="KW-0677">Repeat</keyword>
<evidence type="ECO:0000256" key="2">
    <source>
        <dbReference type="ARBA" id="ARBA00022490"/>
    </source>
</evidence>
<dbReference type="Gene3D" id="1.25.40.10">
    <property type="entry name" value="Tetratricopeptide repeat domain"/>
    <property type="match status" value="1"/>
</dbReference>
<dbReference type="PANTHER" id="PTHR46630">
    <property type="entry name" value="TETRATRICOPEPTIDE REPEAT PROTEIN 29"/>
    <property type="match status" value="1"/>
</dbReference>
<dbReference type="InterPro" id="IPR019734">
    <property type="entry name" value="TPR_rpt"/>
</dbReference>
<evidence type="ECO:0000256" key="3">
    <source>
        <dbReference type="ARBA" id="ARBA00022737"/>
    </source>
</evidence>
<feature type="repeat" description="TPR" evidence="6">
    <location>
        <begin position="272"/>
        <end position="305"/>
    </location>
</feature>
<evidence type="ECO:0000256" key="5">
    <source>
        <dbReference type="ARBA" id="ARBA00040665"/>
    </source>
</evidence>
<dbReference type="AlphaFoldDB" id="A0AAD2DCM1"/>
<dbReference type="GO" id="GO:0003341">
    <property type="term" value="P:cilium movement"/>
    <property type="evidence" value="ECO:0007669"/>
    <property type="project" value="TreeGrafter"/>
</dbReference>
<dbReference type="SUPFAM" id="SSF48452">
    <property type="entry name" value="TPR-like"/>
    <property type="match status" value="1"/>
</dbReference>
<sequence>MKHFPAFTKNKPIKDARRQSINNKDLAKELRQICYDSSKFKDNLKIKRKSTIFKWDIKKPLVKAPEAFRKSLPENLSTGDLDGWPSITMLNAKSDFVMDLCKQENIMDTIFKTQGTPRTNFEIPQLQKNKWLVSSKNLLKSKAAVEKKEVEAIYSKLLQRENLRSYYQPSQAEVSTLENDLKVLILKYRNITREYLITARELLDKEQYETCIMKIHSIIEISLTASDLDSLKKAHFLAGCVFVDKGNPREALLHYQYLRNIVEATKDNILKCHVYTEMGLCYQHLKEYKKAVRCFKKLLETSWKMEDKFQEARAFDYLGVQYFYLGNIEKSKYYHSRWLNGSYEPNTSNIRKVYSSISKRKFNYPITKESKLYFELESVESLYSDPSFIKLRTIILETPLLYTNTLKKTGTNKILPSVMKSPRARKKEAAGKASGLFRKLSLITKFVKHEKYKPVEKIYREAVLNKKAPLIRQQTPISQINDKDLPSPRGKTALELKNEEKEHQITVDFFKKHYKPINFNKILGGDFVSLSNKKTKKEKVFKNPKKSEVSLNEISKSIKIENIISKAKGKAKNTDSGITISHLSPVRGIRGDLTQVTPCESDQSTKKHTKSIMRRYTSMFLL</sequence>
<reference evidence="7" key="1">
    <citation type="submission" date="2023-07" db="EMBL/GenBank/DDBJ databases">
        <authorList>
            <consortium name="AG Swart"/>
            <person name="Singh M."/>
            <person name="Singh A."/>
            <person name="Seah K."/>
            <person name="Emmerich C."/>
        </authorList>
    </citation>
    <scope>NUCLEOTIDE SEQUENCE</scope>
    <source>
        <strain evidence="7">DP1</strain>
    </source>
</reference>
<dbReference type="InterPro" id="IPR051476">
    <property type="entry name" value="Bac_ResReg_Asp_Phosphatase"/>
</dbReference>
<evidence type="ECO:0000256" key="1">
    <source>
        <dbReference type="ARBA" id="ARBA00004496"/>
    </source>
</evidence>
<name>A0AAD2DCM1_EUPCR</name>
<keyword evidence="8" id="KW-1185">Reference proteome</keyword>
<comment type="caution">
    <text evidence="7">The sequence shown here is derived from an EMBL/GenBank/DDBJ whole genome shotgun (WGS) entry which is preliminary data.</text>
</comment>
<dbReference type="PROSITE" id="PS50005">
    <property type="entry name" value="TPR"/>
    <property type="match status" value="1"/>
</dbReference>
<dbReference type="Proteomes" id="UP001295684">
    <property type="component" value="Unassembled WGS sequence"/>
</dbReference>
<organism evidence="7 8">
    <name type="scientific">Euplotes crassus</name>
    <dbReference type="NCBI Taxonomy" id="5936"/>
    <lineage>
        <taxon>Eukaryota</taxon>
        <taxon>Sar</taxon>
        <taxon>Alveolata</taxon>
        <taxon>Ciliophora</taxon>
        <taxon>Intramacronucleata</taxon>
        <taxon>Spirotrichea</taxon>
        <taxon>Hypotrichia</taxon>
        <taxon>Euplotida</taxon>
        <taxon>Euplotidae</taxon>
        <taxon>Moneuplotes</taxon>
    </lineage>
</organism>
<dbReference type="InterPro" id="IPR011990">
    <property type="entry name" value="TPR-like_helical_dom_sf"/>
</dbReference>